<keyword evidence="5" id="KW-0680">Restriction system</keyword>
<dbReference type="GO" id="GO:0032259">
    <property type="term" value="P:methylation"/>
    <property type="evidence" value="ECO:0007669"/>
    <property type="project" value="UniProtKB-KW"/>
</dbReference>
<dbReference type="PANTHER" id="PTHR10629:SF52">
    <property type="entry name" value="DNA (CYTOSINE-5)-METHYLTRANSFERASE 1"/>
    <property type="match status" value="1"/>
</dbReference>
<dbReference type="PANTHER" id="PTHR10629">
    <property type="entry name" value="CYTOSINE-SPECIFIC METHYLTRANSFERASE"/>
    <property type="match status" value="1"/>
</dbReference>
<name>A0A561UDV6_9ACTN</name>
<dbReference type="GO" id="GO:0003886">
    <property type="term" value="F:DNA (cytosine-5-)-methyltransferase activity"/>
    <property type="evidence" value="ECO:0007669"/>
    <property type="project" value="UniProtKB-EC"/>
</dbReference>
<proteinExistence type="inferred from homology"/>
<evidence type="ECO:0000256" key="5">
    <source>
        <dbReference type="ARBA" id="ARBA00022747"/>
    </source>
</evidence>
<dbReference type="EMBL" id="VIWT01000001">
    <property type="protein sequence ID" value="TWF97515.1"/>
    <property type="molecule type" value="Genomic_DNA"/>
</dbReference>
<protein>
    <recommendedName>
        <fullName evidence="1">DNA (cytosine-5-)-methyltransferase</fullName>
        <ecNumber evidence="1">2.1.1.37</ecNumber>
    </recommendedName>
</protein>
<dbReference type="Proteomes" id="UP000317940">
    <property type="component" value="Unassembled WGS sequence"/>
</dbReference>
<keyword evidence="2 6" id="KW-0489">Methyltransferase</keyword>
<feature type="active site" evidence="6">
    <location>
        <position position="82"/>
    </location>
</feature>
<evidence type="ECO:0000256" key="1">
    <source>
        <dbReference type="ARBA" id="ARBA00011975"/>
    </source>
</evidence>
<evidence type="ECO:0000256" key="3">
    <source>
        <dbReference type="ARBA" id="ARBA00022679"/>
    </source>
</evidence>
<evidence type="ECO:0000256" key="6">
    <source>
        <dbReference type="PROSITE-ProRule" id="PRU01016"/>
    </source>
</evidence>
<dbReference type="InterPro" id="IPR050390">
    <property type="entry name" value="C5-Methyltransferase"/>
</dbReference>
<dbReference type="GO" id="GO:0044027">
    <property type="term" value="P:negative regulation of gene expression via chromosomal CpG island methylation"/>
    <property type="evidence" value="ECO:0007669"/>
    <property type="project" value="TreeGrafter"/>
</dbReference>
<dbReference type="Pfam" id="PF00145">
    <property type="entry name" value="DNA_methylase"/>
    <property type="match status" value="2"/>
</dbReference>
<evidence type="ECO:0000256" key="4">
    <source>
        <dbReference type="ARBA" id="ARBA00022691"/>
    </source>
</evidence>
<dbReference type="SUPFAM" id="SSF53335">
    <property type="entry name" value="S-adenosyl-L-methionine-dependent methyltransferases"/>
    <property type="match status" value="1"/>
</dbReference>
<dbReference type="PRINTS" id="PR00105">
    <property type="entry name" value="C5METTRFRASE"/>
</dbReference>
<organism evidence="7 8">
    <name type="scientific">Kitasatospora viridis</name>
    <dbReference type="NCBI Taxonomy" id="281105"/>
    <lineage>
        <taxon>Bacteria</taxon>
        <taxon>Bacillati</taxon>
        <taxon>Actinomycetota</taxon>
        <taxon>Actinomycetes</taxon>
        <taxon>Kitasatosporales</taxon>
        <taxon>Streptomycetaceae</taxon>
        <taxon>Kitasatospora</taxon>
    </lineage>
</organism>
<sequence>MHTTDHPAQPPATRDTVDLFAGPGGLDLAAARRGLNPIGIEWSPDACATRRAAGLATIEGDVRDHGPGDFPTATILLGGPPCQPFSVAGDGTGRRVLDHLIHLAEQLAARRPVARHHTDPAHDRILLVLEPLRWALAAADAGSPFRTVVLEQVPQVLPVWTAFARILRAEGYRTACGVLRAEQYGVPQSRRRAVLIARLDGPAALPAPTHRPYRLGVPQGAGDARLLPWMSMRQALHREQPFTVVSNYGTGGDPAARGRRTWDQPAATVTGKVRRNRLVGPDGQELERFTWAEAGALQSFPLDHPWTGGDIGQQIGNAVPVRLGTAILAAASLRGGVE</sequence>
<dbReference type="GO" id="GO:0003677">
    <property type="term" value="F:DNA binding"/>
    <property type="evidence" value="ECO:0007669"/>
    <property type="project" value="TreeGrafter"/>
</dbReference>
<evidence type="ECO:0000313" key="8">
    <source>
        <dbReference type="Proteomes" id="UP000317940"/>
    </source>
</evidence>
<dbReference type="GO" id="GO:0009307">
    <property type="term" value="P:DNA restriction-modification system"/>
    <property type="evidence" value="ECO:0007669"/>
    <property type="project" value="UniProtKB-KW"/>
</dbReference>
<reference evidence="7 8" key="1">
    <citation type="submission" date="2019-06" db="EMBL/GenBank/DDBJ databases">
        <title>Sequencing the genomes of 1000 actinobacteria strains.</title>
        <authorList>
            <person name="Klenk H.-P."/>
        </authorList>
    </citation>
    <scope>NUCLEOTIDE SEQUENCE [LARGE SCALE GENOMIC DNA]</scope>
    <source>
        <strain evidence="7 8">DSM 44826</strain>
    </source>
</reference>
<gene>
    <name evidence="7" type="ORF">FHX73_111296</name>
</gene>
<comment type="caution">
    <text evidence="7">The sequence shown here is derived from an EMBL/GenBank/DDBJ whole genome shotgun (WGS) entry which is preliminary data.</text>
</comment>
<dbReference type="Gene3D" id="3.40.50.150">
    <property type="entry name" value="Vaccinia Virus protein VP39"/>
    <property type="match status" value="1"/>
</dbReference>
<accession>A0A561UDV6</accession>
<dbReference type="Gene3D" id="3.90.120.10">
    <property type="entry name" value="DNA Methylase, subunit A, domain 2"/>
    <property type="match status" value="1"/>
</dbReference>
<dbReference type="PROSITE" id="PS51679">
    <property type="entry name" value="SAM_MT_C5"/>
    <property type="match status" value="1"/>
</dbReference>
<dbReference type="AlphaFoldDB" id="A0A561UDV6"/>
<dbReference type="EC" id="2.1.1.37" evidence="1"/>
<keyword evidence="3 6" id="KW-0808">Transferase</keyword>
<keyword evidence="8" id="KW-1185">Reference proteome</keyword>
<keyword evidence="4 6" id="KW-0949">S-adenosyl-L-methionine</keyword>
<comment type="similarity">
    <text evidence="6">Belongs to the class I-like SAM-binding methyltransferase superfamily. C5-methyltransferase family.</text>
</comment>
<dbReference type="RefSeq" id="WP_211786150.1">
    <property type="nucleotide sequence ID" value="NZ_BAAAMZ010000008.1"/>
</dbReference>
<evidence type="ECO:0000313" key="7">
    <source>
        <dbReference type="EMBL" id="TWF97515.1"/>
    </source>
</evidence>
<dbReference type="InterPro" id="IPR001525">
    <property type="entry name" value="C5_MeTfrase"/>
</dbReference>
<evidence type="ECO:0000256" key="2">
    <source>
        <dbReference type="ARBA" id="ARBA00022603"/>
    </source>
</evidence>
<dbReference type="InterPro" id="IPR029063">
    <property type="entry name" value="SAM-dependent_MTases_sf"/>
</dbReference>